<gene>
    <name evidence="8" type="ORF">MNOR_LOCUS37560</name>
</gene>
<comment type="similarity">
    <text evidence="2">Belongs to the glycosyltransferase 32 family.</text>
</comment>
<dbReference type="Gene3D" id="3.90.550.20">
    <property type="match status" value="1"/>
</dbReference>
<dbReference type="Proteomes" id="UP001497623">
    <property type="component" value="Unassembled WGS sequence"/>
</dbReference>
<dbReference type="InterPro" id="IPR051981">
    <property type="entry name" value="Glycosyltransf_32"/>
</dbReference>
<reference evidence="8 9" key="1">
    <citation type="submission" date="2024-05" db="EMBL/GenBank/DDBJ databases">
        <authorList>
            <person name="Wallberg A."/>
        </authorList>
    </citation>
    <scope>NUCLEOTIDE SEQUENCE [LARGE SCALE GENOMIC DNA]</scope>
</reference>
<name>A0AAV2SKL9_MEGNR</name>
<dbReference type="PANTHER" id="PTHR12042">
    <property type="entry name" value="LACTOSYLCERAMIDE 4-ALPHA-GALACTOSYLTRANSFERASE ALPHA- 1,4-GALACTOSYLTRANSFERASE"/>
    <property type="match status" value="1"/>
</dbReference>
<proteinExistence type="inferred from homology"/>
<protein>
    <recommendedName>
        <fullName evidence="7">Alpha 1,4-glycosyltransferase domain-containing protein</fullName>
    </recommendedName>
</protein>
<dbReference type="InterPro" id="IPR029044">
    <property type="entry name" value="Nucleotide-diphossugar_trans"/>
</dbReference>
<dbReference type="Pfam" id="PF04572">
    <property type="entry name" value="Gb3_synth"/>
    <property type="match status" value="1"/>
</dbReference>
<evidence type="ECO:0000313" key="8">
    <source>
        <dbReference type="EMBL" id="CAL4200695.1"/>
    </source>
</evidence>
<keyword evidence="9" id="KW-1185">Reference proteome</keyword>
<dbReference type="InterPro" id="IPR007577">
    <property type="entry name" value="GlycoTrfase_DXD_sugar-bd_CS"/>
</dbReference>
<keyword evidence="6" id="KW-0472">Membrane</keyword>
<evidence type="ECO:0000256" key="4">
    <source>
        <dbReference type="ARBA" id="ARBA00022679"/>
    </source>
</evidence>
<dbReference type="PANTHER" id="PTHR12042:SF21">
    <property type="entry name" value="ALPHA1,4-GALACTOSYLTRANSFERASE 1-RELATED"/>
    <property type="match status" value="1"/>
</dbReference>
<dbReference type="SUPFAM" id="SSF53448">
    <property type="entry name" value="Nucleotide-diphospho-sugar transferases"/>
    <property type="match status" value="1"/>
</dbReference>
<feature type="non-terminal residue" evidence="8">
    <location>
        <position position="1"/>
    </location>
</feature>
<evidence type="ECO:0000256" key="5">
    <source>
        <dbReference type="ARBA" id="ARBA00023034"/>
    </source>
</evidence>
<dbReference type="GO" id="GO:0006688">
    <property type="term" value="P:glycosphingolipid biosynthetic process"/>
    <property type="evidence" value="ECO:0007669"/>
    <property type="project" value="TreeGrafter"/>
</dbReference>
<evidence type="ECO:0000256" key="6">
    <source>
        <dbReference type="ARBA" id="ARBA00023136"/>
    </source>
</evidence>
<evidence type="ECO:0000313" key="9">
    <source>
        <dbReference type="Proteomes" id="UP001497623"/>
    </source>
</evidence>
<keyword evidence="3" id="KW-0328">Glycosyltransferase</keyword>
<keyword evidence="4" id="KW-0808">Transferase</keyword>
<evidence type="ECO:0000256" key="2">
    <source>
        <dbReference type="ARBA" id="ARBA00009003"/>
    </source>
</evidence>
<dbReference type="Pfam" id="PF04488">
    <property type="entry name" value="Gly_transf_sug"/>
    <property type="match status" value="1"/>
</dbReference>
<evidence type="ECO:0000256" key="3">
    <source>
        <dbReference type="ARBA" id="ARBA00022676"/>
    </source>
</evidence>
<dbReference type="GO" id="GO:0000139">
    <property type="term" value="C:Golgi membrane"/>
    <property type="evidence" value="ECO:0007669"/>
    <property type="project" value="UniProtKB-SubCell"/>
</dbReference>
<evidence type="ECO:0000259" key="7">
    <source>
        <dbReference type="Pfam" id="PF04572"/>
    </source>
</evidence>
<dbReference type="EMBL" id="CAXKWB010076719">
    <property type="protein sequence ID" value="CAL4200695.1"/>
    <property type="molecule type" value="Genomic_DNA"/>
</dbReference>
<evidence type="ECO:0000256" key="1">
    <source>
        <dbReference type="ARBA" id="ARBA00004323"/>
    </source>
</evidence>
<accession>A0AAV2SKL9</accession>
<comment type="subcellular location">
    <subcellularLocation>
        <location evidence="1">Golgi apparatus membrane</location>
        <topology evidence="1">Single-pass type II membrane protein</topology>
    </subcellularLocation>
</comment>
<dbReference type="GO" id="GO:0016758">
    <property type="term" value="F:hexosyltransferase activity"/>
    <property type="evidence" value="ECO:0007669"/>
    <property type="project" value="TreeGrafter"/>
</dbReference>
<comment type="caution">
    <text evidence="8">The sequence shown here is derived from an EMBL/GenBank/DDBJ whole genome shotgun (WGS) entry which is preliminary data.</text>
</comment>
<keyword evidence="5" id="KW-0333">Golgi apparatus</keyword>
<dbReference type="InterPro" id="IPR007652">
    <property type="entry name" value="A1-4-GlycosylTfrase_dom"/>
</dbReference>
<sequence>YPNIHFNFMDMDLYFKGTALEDWFTQGVWNNFTEWPYMNLADAVRLLLVYRHGGVYMDSDFVSLRPLPSLTNWLGRQDESTIAAGAFHFVKDHIFMKKSIVDFLENFDGEAWANNGPGVITRVLKKLCRESQEYKLKHKKIIINSTLKQDDILIQPCGGVRVLKPETIYPIHFSEWPILFQPGMGKTYLSNMKRAYAVHVWNKLSSDKGTTPGDGSLYDEVARLNCPNVYRYIRAANLTL</sequence>
<dbReference type="AlphaFoldDB" id="A0AAV2SKL9"/>
<organism evidence="8 9">
    <name type="scientific">Meganyctiphanes norvegica</name>
    <name type="common">Northern krill</name>
    <name type="synonym">Thysanopoda norvegica</name>
    <dbReference type="NCBI Taxonomy" id="48144"/>
    <lineage>
        <taxon>Eukaryota</taxon>
        <taxon>Metazoa</taxon>
        <taxon>Ecdysozoa</taxon>
        <taxon>Arthropoda</taxon>
        <taxon>Crustacea</taxon>
        <taxon>Multicrustacea</taxon>
        <taxon>Malacostraca</taxon>
        <taxon>Eumalacostraca</taxon>
        <taxon>Eucarida</taxon>
        <taxon>Euphausiacea</taxon>
        <taxon>Euphausiidae</taxon>
        <taxon>Meganyctiphanes</taxon>
    </lineage>
</organism>
<feature type="domain" description="Alpha 1,4-glycosyltransferase" evidence="7">
    <location>
        <begin position="88"/>
        <end position="231"/>
    </location>
</feature>